<dbReference type="Gene3D" id="1.25.40.10">
    <property type="entry name" value="Tetratricopeptide repeat domain"/>
    <property type="match status" value="2"/>
</dbReference>
<dbReference type="InterPro" id="IPR027417">
    <property type="entry name" value="P-loop_NTPase"/>
</dbReference>
<dbReference type="InterPro" id="IPR009003">
    <property type="entry name" value="Peptidase_S1_PA"/>
</dbReference>
<dbReference type="SUPFAM" id="SSF52540">
    <property type="entry name" value="P-loop containing nucleoside triphosphate hydrolases"/>
    <property type="match status" value="1"/>
</dbReference>
<dbReference type="RefSeq" id="WP_075765405.1">
    <property type="nucleotide sequence ID" value="NZ_CP016076.1"/>
</dbReference>
<keyword evidence="3" id="KW-1185">Reference proteome</keyword>
<reference evidence="3" key="1">
    <citation type="submission" date="2016-06" db="EMBL/GenBank/DDBJ databases">
        <title>Complete genome sequence of Actinoalloteichus fjordicus DSM 46855 (=ADI127-17), type strain of the new species Actinoalloteichus fjordicus.</title>
        <authorList>
            <person name="Ruckert C."/>
            <person name="Nouioui I."/>
            <person name="Willmese J."/>
            <person name="van Wezel G."/>
            <person name="Klenk H.-P."/>
            <person name="Kalinowski J."/>
            <person name="Zotchev S.B."/>
        </authorList>
    </citation>
    <scope>NUCLEOTIDE SEQUENCE [LARGE SCALE GENOMIC DNA]</scope>
    <source>
        <strain evidence="3">ADI127-7</strain>
    </source>
</reference>
<dbReference type="EMBL" id="CP016076">
    <property type="protein sequence ID" value="APU16510.1"/>
    <property type="molecule type" value="Genomic_DNA"/>
</dbReference>
<dbReference type="InterPro" id="IPR011990">
    <property type="entry name" value="TPR-like_helical_dom_sf"/>
</dbReference>
<dbReference type="Gene3D" id="3.40.50.300">
    <property type="entry name" value="P-loop containing nucleotide triphosphate hydrolases"/>
    <property type="match status" value="1"/>
</dbReference>
<dbReference type="Proteomes" id="UP000185511">
    <property type="component" value="Chromosome"/>
</dbReference>
<proteinExistence type="predicted"/>
<dbReference type="SUPFAM" id="SSF48452">
    <property type="entry name" value="TPR-like"/>
    <property type="match status" value="1"/>
</dbReference>
<feature type="compositionally biased region" description="Basic and acidic residues" evidence="1">
    <location>
        <begin position="484"/>
        <end position="495"/>
    </location>
</feature>
<sequence>MTVVGERVAAIWTRRSDGRWRLAGSGYAVGGGLVLTAAHVVGDRPVRVRLLDDSGGLGRTRSGSTVWRRLDEGCDAAVVRLAEPPAAAPVRWGRLTGRAPGVRCTAVGFPLFNDEAGQPAPEQLDGRINPITLGTRGRQVVDVESWPGGAAEERSPWSGMSGASVVAGGRVIGVIRFDEREFDGRRLSATPITTLLADEEFTALLRESLLDDTAESVELAELLRPLRRPSARSSPVALLRPEFASVPFYGRDAELADLADWCADPDAQRVALIVGGGGQGKTRLAYELLHRQREQGWVCGVLTTAVPAARTPFAALRDTAHPVLLVLDYAETRVEYVHEFVRALTDTVDLRPVRLLLLARSAGDWWLHLRRREDFLSDALPARPMFTLAQMEPTVEGRRRAFDEAVQALAARLSDRPDLPHHSVDSAASEWTPDLAGDAYGRVLTIHIAALVALLRDGRTVPATTDRGPGPVIRPAAYPGGRADPARGESERDDTTASAAGRAAQKRVTAVSTTGTASSGPAATAAETAPAGPGRSDPLASGSGRAHDIGTAGGRPTARSAATTTDGRAGEASLVLAGDSRAADPAQRLIDHERRYWDRMAVQHGIGYASLRERAVAALLLHRPADSETAMTLVGRAMMNVPDAGDRREIAQWARALYPPEDASDGYLGGFHPDLLMEHFLGELLASENDLLPAIIPGIDGASAVRLLTQIARAAEHPEFFPWLGRRIGDLIRSFPHELAVAAVAVAPSARYPRPIAEALSAVLREEADHGLIAALHQAMPERSLALAEPAVEATRRMIDALDADPAAANATAPAGGTSGANTIAAQAVLAESLRKLVVQLVNTDRASEALDAAGRAESVYGSLAALDPARFAVDLVEAGAVTAARCAEVGLTSAAMLAIQRALAVFNGLGEQGPRHRPVSARLLACYARILQDTPDDGLSTFMSNRAVALYEGLYRENPRDHREPLAECLTDRADHLCEVGSPDDAVRDLDTAMALYEVLSDEWPDRYDAVIVGVIHRKAVALLLADRPAEAEEHITRVVAFLRPAEQDESAGSGRLVSALLTHSAAALRQGDLLTALNTAEEAGKLADALGEDDILAHLPSASEARRHLADCYGASGSFDVAISHAAAAVESFQMMSEREPDRYEPALAVAMNTMVRWLIAGGQGPAGLTSAEEALALSTRLARRSPRRHRDELADALSLLTRCRSAAGLSAEAAETAEEAVACWEQLVSDRGLGRHREELAVALVELARLRRAAGTVETALPLFKRAFLLRSDLAAEHPERGRSAVANLAVEWAAVLRSVGRPEAASAMAAHAWRLATADGIEQAHTALRRELPRLYSAAPDALAEAWRSESGGELPDWVRGE</sequence>
<dbReference type="Gene3D" id="2.40.10.120">
    <property type="match status" value="1"/>
</dbReference>
<protein>
    <submittedName>
        <fullName evidence="2">Trypsin</fullName>
    </submittedName>
</protein>
<accession>A0AAC9LHL7</accession>
<gene>
    <name evidence="2" type="ORF">UA74_22460</name>
</gene>
<dbReference type="KEGG" id="acad:UA74_22460"/>
<evidence type="ECO:0000313" key="2">
    <source>
        <dbReference type="EMBL" id="APU16510.1"/>
    </source>
</evidence>
<dbReference type="SUPFAM" id="SSF50494">
    <property type="entry name" value="Trypsin-like serine proteases"/>
    <property type="match status" value="1"/>
</dbReference>
<name>A0AAC9LHL7_9PSEU</name>
<evidence type="ECO:0000256" key="1">
    <source>
        <dbReference type="SAM" id="MobiDB-lite"/>
    </source>
</evidence>
<evidence type="ECO:0000313" key="3">
    <source>
        <dbReference type="Proteomes" id="UP000185511"/>
    </source>
</evidence>
<feature type="compositionally biased region" description="Low complexity" evidence="1">
    <location>
        <begin position="509"/>
        <end position="534"/>
    </location>
</feature>
<organism evidence="2 3">
    <name type="scientific">Actinoalloteichus fjordicus</name>
    <dbReference type="NCBI Taxonomy" id="1612552"/>
    <lineage>
        <taxon>Bacteria</taxon>
        <taxon>Bacillati</taxon>
        <taxon>Actinomycetota</taxon>
        <taxon>Actinomycetes</taxon>
        <taxon>Pseudonocardiales</taxon>
        <taxon>Pseudonocardiaceae</taxon>
        <taxon>Actinoalloteichus</taxon>
    </lineage>
</organism>
<feature type="region of interest" description="Disordered" evidence="1">
    <location>
        <begin position="461"/>
        <end position="569"/>
    </location>
</feature>
<dbReference type="Pfam" id="PF13365">
    <property type="entry name" value="Trypsin_2"/>
    <property type="match status" value="1"/>
</dbReference>